<gene>
    <name evidence="2" type="ORF">CSSPJE1EN1_LOCUS24408</name>
</gene>
<organism evidence="2 3">
    <name type="scientific">Sphagnum jensenii</name>
    <dbReference type="NCBI Taxonomy" id="128206"/>
    <lineage>
        <taxon>Eukaryota</taxon>
        <taxon>Viridiplantae</taxon>
        <taxon>Streptophyta</taxon>
        <taxon>Embryophyta</taxon>
        <taxon>Bryophyta</taxon>
        <taxon>Sphagnophytina</taxon>
        <taxon>Sphagnopsida</taxon>
        <taxon>Sphagnales</taxon>
        <taxon>Sphagnaceae</taxon>
        <taxon>Sphagnum</taxon>
    </lineage>
</organism>
<sequence length="167" mass="19299">MQVFQGALRLVHSMLPLPYIKAGWLKISPPEKPLTPHCDWMLLWFVLDHEALYEIMHYLVPQMEKVDWKSLAHNYSRCGVYAESSTSNLPARPSLLRIVVEDIVHMAPSVDLNHEFVIILGCTHLFLSVLESFVAIFSWLFFMSYCFGSIIVLNPSSMCKWWKKRGA</sequence>
<keyword evidence="1" id="KW-0812">Transmembrane</keyword>
<feature type="transmembrane region" description="Helical" evidence="1">
    <location>
        <begin position="136"/>
        <end position="155"/>
    </location>
</feature>
<dbReference type="InterPro" id="IPR053277">
    <property type="entry name" value="Endomembrane_traffic_mod"/>
</dbReference>
<dbReference type="Proteomes" id="UP001497444">
    <property type="component" value="Chromosome 9"/>
</dbReference>
<name>A0ABP0XIM9_9BRYO</name>
<dbReference type="PANTHER" id="PTHR45005:SF2">
    <property type="entry name" value="PROTEIN HLB1"/>
    <property type="match status" value="1"/>
</dbReference>
<proteinExistence type="predicted"/>
<evidence type="ECO:0000313" key="2">
    <source>
        <dbReference type="EMBL" id="CAK9278930.1"/>
    </source>
</evidence>
<dbReference type="EMBL" id="OZ020104">
    <property type="protein sequence ID" value="CAK9278930.1"/>
    <property type="molecule type" value="Genomic_DNA"/>
</dbReference>
<dbReference type="PANTHER" id="PTHR45005">
    <property type="match status" value="1"/>
</dbReference>
<protein>
    <submittedName>
        <fullName evidence="2">Uncharacterized protein</fullName>
    </submittedName>
</protein>
<evidence type="ECO:0000313" key="3">
    <source>
        <dbReference type="Proteomes" id="UP001497444"/>
    </source>
</evidence>
<accession>A0ABP0XIM9</accession>
<keyword evidence="1" id="KW-1133">Transmembrane helix</keyword>
<reference evidence="2" key="1">
    <citation type="submission" date="2024-02" db="EMBL/GenBank/DDBJ databases">
        <authorList>
            <consortium name="ELIXIR-Norway"/>
            <consortium name="Elixir Norway"/>
        </authorList>
    </citation>
    <scope>NUCLEOTIDE SEQUENCE</scope>
</reference>
<keyword evidence="1" id="KW-0472">Membrane</keyword>
<evidence type="ECO:0000256" key="1">
    <source>
        <dbReference type="SAM" id="Phobius"/>
    </source>
</evidence>
<keyword evidence="3" id="KW-1185">Reference proteome</keyword>